<dbReference type="Ensembl" id="ENSMMUT00000088174.1">
    <property type="protein sequence ID" value="ENSMMUP00000067626.1"/>
    <property type="gene ID" value="ENSMMUG00000050642.1"/>
</dbReference>
<protein>
    <submittedName>
        <fullName evidence="1">Uncharacterized protein</fullName>
    </submittedName>
</protein>
<evidence type="ECO:0000313" key="2">
    <source>
        <dbReference type="Proteomes" id="UP000006718"/>
    </source>
</evidence>
<reference evidence="1" key="2">
    <citation type="submission" date="2019-01" db="EMBL/GenBank/DDBJ databases">
        <authorList>
            <person name="Graves T."/>
            <person name="Eichler E.E."/>
            <person name="Wilson R.K."/>
        </authorList>
    </citation>
    <scope>NUCLEOTIDE SEQUENCE [LARGE SCALE GENOMIC DNA]</scope>
    <source>
        <strain evidence="1">17573</strain>
    </source>
</reference>
<dbReference type="GeneTree" id="ENSGT01150000286943"/>
<dbReference type="VEuPathDB" id="HostDB:ENSMMUG00000050642"/>
<reference evidence="2" key="1">
    <citation type="journal article" date="2007" name="Science">
        <title>Evolutionary and biomedical insights from the rhesus macaque genome.</title>
        <authorList>
            <person name="Gibbs R.A."/>
            <person name="Rogers J."/>
            <person name="Katze M.G."/>
            <person name="Bumgarner R."/>
            <person name="Weinstock G.M."/>
            <person name="Mardis E.R."/>
            <person name="Remington K.A."/>
            <person name="Strausberg R.L."/>
            <person name="Venter J.C."/>
            <person name="Wilson R.K."/>
            <person name="Batzer M.A."/>
            <person name="Bustamante C.D."/>
            <person name="Eichler E.E."/>
            <person name="Hahn M.W."/>
            <person name="Hardison R.C."/>
            <person name="Makova K.D."/>
            <person name="Miller W."/>
            <person name="Milosavljevic A."/>
            <person name="Palermo R.E."/>
            <person name="Siepel A."/>
            <person name="Sikela J.M."/>
            <person name="Attaway T."/>
            <person name="Bell S."/>
            <person name="Bernard K.E."/>
            <person name="Buhay C.J."/>
            <person name="Chandrabose M.N."/>
            <person name="Dao M."/>
            <person name="Davis C."/>
            <person name="Delehaunty K.D."/>
            <person name="Ding Y."/>
            <person name="Dinh H.H."/>
            <person name="Dugan-Rocha S."/>
            <person name="Fulton L.A."/>
            <person name="Gabisi R.A."/>
            <person name="Garner T.T."/>
            <person name="Godfrey J."/>
            <person name="Hawes A.C."/>
            <person name="Hernandez J."/>
            <person name="Hines S."/>
            <person name="Holder M."/>
            <person name="Hume J."/>
            <person name="Jhangiani S.N."/>
            <person name="Joshi V."/>
            <person name="Khan Z.M."/>
            <person name="Kirkness E.F."/>
            <person name="Cree A."/>
            <person name="Fowler R.G."/>
            <person name="Lee S."/>
            <person name="Lewis L.R."/>
            <person name="Li Z."/>
            <person name="Liu Y.-S."/>
            <person name="Moore S.M."/>
            <person name="Muzny D."/>
            <person name="Nazareth L.V."/>
            <person name="Ngo D.N."/>
            <person name="Okwuonu G.O."/>
            <person name="Pai G."/>
            <person name="Parker D."/>
            <person name="Paul H.A."/>
            <person name="Pfannkoch C."/>
            <person name="Pohl C.S."/>
            <person name="Rogers Y.-H.C."/>
            <person name="Ruiz S.J."/>
            <person name="Sabo A."/>
            <person name="Santibanez J."/>
            <person name="Schneider B.W."/>
            <person name="Smith S.M."/>
            <person name="Sodergren E."/>
            <person name="Svatek A.F."/>
            <person name="Utterback T.R."/>
            <person name="Vattathil S."/>
            <person name="Warren W."/>
            <person name="White C.S."/>
            <person name="Chinwalla A.T."/>
            <person name="Feng Y."/>
            <person name="Halpern A.L."/>
            <person name="Hillier L.W."/>
            <person name="Huang X."/>
            <person name="Minx P."/>
            <person name="Nelson J.O."/>
            <person name="Pepin K.H."/>
            <person name="Qin X."/>
            <person name="Sutton G.G."/>
            <person name="Venter E."/>
            <person name="Walenz B.P."/>
            <person name="Wallis J.W."/>
            <person name="Worley K.C."/>
            <person name="Yang S.-P."/>
            <person name="Jones S.M."/>
            <person name="Marra M.A."/>
            <person name="Rocchi M."/>
            <person name="Schein J.E."/>
            <person name="Baertsch R."/>
            <person name="Clarke L."/>
            <person name="Csuros M."/>
            <person name="Glasscock J."/>
            <person name="Harris R.A."/>
            <person name="Havlak P."/>
            <person name="Jackson A.R."/>
            <person name="Jiang H."/>
            <person name="Liu Y."/>
            <person name="Messina D.N."/>
            <person name="Shen Y."/>
            <person name="Song H.X.-Z."/>
            <person name="Wylie T."/>
            <person name="Zhang L."/>
            <person name="Birney E."/>
            <person name="Han K."/>
            <person name="Konkel M.K."/>
            <person name="Lee J."/>
            <person name="Smit A.F.A."/>
            <person name="Ullmer B."/>
            <person name="Wang H."/>
            <person name="Xing J."/>
            <person name="Burhans R."/>
            <person name="Cheng Z."/>
            <person name="Karro J.E."/>
            <person name="Ma J."/>
            <person name="Raney B."/>
            <person name="She X."/>
            <person name="Cox M.J."/>
            <person name="Demuth J.P."/>
            <person name="Dumas L.J."/>
            <person name="Han S.-G."/>
            <person name="Hopkins J."/>
            <person name="Karimpour-Fard A."/>
            <person name="Kim Y.H."/>
            <person name="Pollack J.R."/>
            <person name="Vinar T."/>
            <person name="Addo-Quaye C."/>
            <person name="Degenhardt J."/>
            <person name="Denby A."/>
            <person name="Hubisz M.J."/>
            <person name="Indap A."/>
            <person name="Kosiol C."/>
            <person name="Lahn B.T."/>
            <person name="Lawson H.A."/>
            <person name="Marklein A."/>
            <person name="Nielsen R."/>
            <person name="Vallender E.J."/>
            <person name="Clark A.G."/>
            <person name="Ferguson B."/>
            <person name="Hernandez R.D."/>
            <person name="Hirani K."/>
            <person name="Kehrer-Sawatzki H."/>
            <person name="Kolb J."/>
            <person name="Patil S."/>
            <person name="Pu L.-L."/>
            <person name="Ren Y."/>
            <person name="Smith D.G."/>
            <person name="Wheeler D.A."/>
            <person name="Schenck I."/>
            <person name="Ball E.V."/>
            <person name="Chen R."/>
            <person name="Cooper D.N."/>
            <person name="Giardine B."/>
            <person name="Hsu F."/>
            <person name="Kent W.J."/>
            <person name="Lesk A."/>
            <person name="Nelson D.L."/>
            <person name="O'brien W.E."/>
            <person name="Pruefer K."/>
            <person name="Stenson P.D."/>
            <person name="Wallace J.C."/>
            <person name="Ke H."/>
            <person name="Liu X.-M."/>
            <person name="Wang P."/>
            <person name="Xiang A.P."/>
            <person name="Yang F."/>
            <person name="Barber G.P."/>
            <person name="Haussler D."/>
            <person name="Karolchik D."/>
            <person name="Kern A.D."/>
            <person name="Kuhn R.M."/>
            <person name="Smith K.E."/>
            <person name="Zwieg A.S."/>
        </authorList>
    </citation>
    <scope>NUCLEOTIDE SEQUENCE [LARGE SCALE GENOMIC DNA]</scope>
    <source>
        <strain evidence="2">17573</strain>
    </source>
</reference>
<dbReference type="Proteomes" id="UP000006718">
    <property type="component" value="Chromosome 1"/>
</dbReference>
<reference evidence="1" key="3">
    <citation type="submission" date="2025-08" db="UniProtKB">
        <authorList>
            <consortium name="Ensembl"/>
        </authorList>
    </citation>
    <scope>IDENTIFICATION</scope>
    <source>
        <strain evidence="1">17573</strain>
    </source>
</reference>
<reference evidence="1" key="4">
    <citation type="submission" date="2025-09" db="UniProtKB">
        <authorList>
            <consortium name="Ensembl"/>
        </authorList>
    </citation>
    <scope>IDENTIFICATION</scope>
    <source>
        <strain evidence="1">17573</strain>
    </source>
</reference>
<sequence>DRVLLALLPSLECSGVISTHCNLCLLGSKDSPASASQVAAITGVCQHAWLIFLCLGETRFHHVGQIGLELLNSSDPHTLASQSAGITGMSHCTGLMIFFISFISYLFPPPGCKFHDSRNHVCIFPAVSQN</sequence>
<evidence type="ECO:0000313" key="1">
    <source>
        <dbReference type="Ensembl" id="ENSMMUP00000067626.1"/>
    </source>
</evidence>
<dbReference type="PANTHER" id="PTHR12138">
    <property type="entry name" value="PRIMATE-EXPANDED PROTEIN FAMILY"/>
    <property type="match status" value="1"/>
</dbReference>
<dbReference type="Bgee" id="ENSMMUG00000050642">
    <property type="expression patterns" value="Expressed in primary visual cortex"/>
</dbReference>
<dbReference type="InParanoid" id="A0A5F7ZSJ6"/>
<accession>A0A5F7ZSJ6</accession>
<keyword evidence="2" id="KW-1185">Reference proteome</keyword>
<name>A0A5F7ZSJ6_MACMU</name>
<dbReference type="PANTHER" id="PTHR12138:SF155">
    <property type="entry name" value="DOWN SYNDROME CRITICAL REGION PROTEIN 8"/>
    <property type="match status" value="1"/>
</dbReference>
<organism evidence="1 2">
    <name type="scientific">Macaca mulatta</name>
    <name type="common">Rhesus macaque</name>
    <dbReference type="NCBI Taxonomy" id="9544"/>
    <lineage>
        <taxon>Eukaryota</taxon>
        <taxon>Metazoa</taxon>
        <taxon>Chordata</taxon>
        <taxon>Craniata</taxon>
        <taxon>Vertebrata</taxon>
        <taxon>Euteleostomi</taxon>
        <taxon>Mammalia</taxon>
        <taxon>Eutheria</taxon>
        <taxon>Euarchontoglires</taxon>
        <taxon>Primates</taxon>
        <taxon>Haplorrhini</taxon>
        <taxon>Catarrhini</taxon>
        <taxon>Cercopithecidae</taxon>
        <taxon>Cercopithecinae</taxon>
        <taxon>Macaca</taxon>
    </lineage>
</organism>
<proteinExistence type="predicted"/>
<dbReference type="AlphaFoldDB" id="A0A5F7ZSJ6"/>
<dbReference type="PRINTS" id="PR02045">
    <property type="entry name" value="F138DOMAIN"/>
</dbReference>